<feature type="transmembrane region" description="Helical" evidence="1">
    <location>
        <begin position="6"/>
        <end position="26"/>
    </location>
</feature>
<accession>A0A8S5TEQ2</accession>
<organism evidence="2">
    <name type="scientific">Siphoviridae sp. ct1yA16</name>
    <dbReference type="NCBI Taxonomy" id="2827767"/>
    <lineage>
        <taxon>Viruses</taxon>
        <taxon>Duplodnaviria</taxon>
        <taxon>Heunggongvirae</taxon>
        <taxon>Uroviricota</taxon>
        <taxon>Caudoviricetes</taxon>
    </lineage>
</organism>
<proteinExistence type="predicted"/>
<evidence type="ECO:0000313" key="2">
    <source>
        <dbReference type="EMBL" id="DAF61729.1"/>
    </source>
</evidence>
<evidence type="ECO:0000256" key="1">
    <source>
        <dbReference type="SAM" id="Phobius"/>
    </source>
</evidence>
<keyword evidence="1" id="KW-0472">Membrane</keyword>
<protein>
    <submittedName>
        <fullName evidence="2">PD-(D/E)XK nuclease superfamily protein</fullName>
    </submittedName>
</protein>
<name>A0A8S5TEQ2_9CAUD</name>
<reference evidence="2" key="1">
    <citation type="journal article" date="2021" name="Proc. Natl. Acad. Sci. U.S.A.">
        <title>A Catalog of Tens of Thousands of Viruses from Human Metagenomes Reveals Hidden Associations with Chronic Diseases.</title>
        <authorList>
            <person name="Tisza M.J."/>
            <person name="Buck C.B."/>
        </authorList>
    </citation>
    <scope>NUCLEOTIDE SEQUENCE</scope>
    <source>
        <strain evidence="2">Ct1yA16</strain>
    </source>
</reference>
<keyword evidence="1" id="KW-1133">Transmembrane helix</keyword>
<keyword evidence="1" id="KW-0812">Transmembrane</keyword>
<dbReference type="EMBL" id="BK032816">
    <property type="protein sequence ID" value="DAF61729.1"/>
    <property type="molecule type" value="Genomic_DNA"/>
</dbReference>
<sequence length="33" mass="4091">MHSFSSSLSITLFFVLFRYIISLSFYERWCFYV</sequence>